<accession>A0ABQ0BFY9</accession>
<gene>
    <name evidence="1" type="ORF">K040078D81_45010</name>
</gene>
<sequence>METINFTKITQPDIREEVKKAVFMHLKYSPLGTIQSEMTAIERFARFLEKRCPDIKSLQELERIYIEQYLIYLQTEAHERIILKQ</sequence>
<dbReference type="Proteomes" id="UP001600943">
    <property type="component" value="Unassembled WGS sequence"/>
</dbReference>
<protein>
    <recommendedName>
        <fullName evidence="3">Integrase SAM-like N-terminal domain-containing protein</fullName>
    </recommendedName>
</protein>
<organism evidence="1 2">
    <name type="scientific">Blautia hominis</name>
    <dbReference type="NCBI Taxonomy" id="2025493"/>
    <lineage>
        <taxon>Bacteria</taxon>
        <taxon>Bacillati</taxon>
        <taxon>Bacillota</taxon>
        <taxon>Clostridia</taxon>
        <taxon>Lachnospirales</taxon>
        <taxon>Lachnospiraceae</taxon>
        <taxon>Blautia</taxon>
    </lineage>
</organism>
<evidence type="ECO:0000313" key="2">
    <source>
        <dbReference type="Proteomes" id="UP001600943"/>
    </source>
</evidence>
<reference evidence="1 2" key="1">
    <citation type="submission" date="2024-04" db="EMBL/GenBank/DDBJ databases">
        <title>Defined microbial consortia suppress multidrug-resistant proinflammatory Enterobacteriaceae via ecological control.</title>
        <authorList>
            <person name="Furuichi M."/>
            <person name="Kawaguchi T."/>
            <person name="Pust M."/>
            <person name="Yasuma K."/>
            <person name="Plichta D."/>
            <person name="Hasegawa N."/>
            <person name="Ohya T."/>
            <person name="Bhattarai S."/>
            <person name="Sasajima S."/>
            <person name="Aoto Y."/>
            <person name="Tuganbaev T."/>
            <person name="Yaginuma M."/>
            <person name="Ueda M."/>
            <person name="Okahashi N."/>
            <person name="Amafuji K."/>
            <person name="Kiridooshi Y."/>
            <person name="Sugita K."/>
            <person name="Strazar M."/>
            <person name="Skelly A."/>
            <person name="Suda W."/>
            <person name="Hattori M."/>
            <person name="Nakamoto N."/>
            <person name="Caballero S."/>
            <person name="Norman J."/>
            <person name="Olle B."/>
            <person name="Tanoue T."/>
            <person name="Arita M."/>
            <person name="Bucci V."/>
            <person name="Atarashi K."/>
            <person name="Xavier R."/>
            <person name="Honda K."/>
        </authorList>
    </citation>
    <scope>NUCLEOTIDE SEQUENCE [LARGE SCALE GENOMIC DNA]</scope>
    <source>
        <strain evidence="2">k04-0078-D8-1</strain>
    </source>
</reference>
<dbReference type="EMBL" id="BAABYW010000001">
    <property type="protein sequence ID" value="GAA6410384.1"/>
    <property type="molecule type" value="Genomic_DNA"/>
</dbReference>
<name>A0ABQ0BFY9_9FIRM</name>
<comment type="caution">
    <text evidence="1">The sequence shown here is derived from an EMBL/GenBank/DDBJ whole genome shotgun (WGS) entry which is preliminary data.</text>
</comment>
<proteinExistence type="predicted"/>
<keyword evidence="2" id="KW-1185">Reference proteome</keyword>
<evidence type="ECO:0008006" key="3">
    <source>
        <dbReference type="Google" id="ProtNLM"/>
    </source>
</evidence>
<evidence type="ECO:0000313" key="1">
    <source>
        <dbReference type="EMBL" id="GAA6410384.1"/>
    </source>
</evidence>